<protein>
    <submittedName>
        <fullName evidence="2">Uncharacterized protein</fullName>
    </submittedName>
</protein>
<dbReference type="Pfam" id="PF20218">
    <property type="entry name" value="DUF6578"/>
    <property type="match status" value="1"/>
</dbReference>
<evidence type="ECO:0000256" key="1">
    <source>
        <dbReference type="SAM" id="MobiDB-lite"/>
    </source>
</evidence>
<sequence length="167" mass="17777">MTDTGAGRTVRVFHRDWEMECCGTPFSVGDEVAWPLVFESVAEADVAVWADCLDERGLLRTVTLHGGAADKRSGASRIAGRVRSIQVVVVGYRGADPVPGERWLRPVERCPKWFADPVGEDGGGAGTGTGTDLAAGKGGARRERRGRRRVECGVLVEVDVAGAERGA</sequence>
<name>A0A401WAJ1_STREY</name>
<dbReference type="RefSeq" id="WP_125056697.1">
    <property type="nucleotide sequence ID" value="NZ_BHZD01000001.1"/>
</dbReference>
<dbReference type="InterPro" id="IPR046485">
    <property type="entry name" value="DUF6578"/>
</dbReference>
<evidence type="ECO:0000313" key="3">
    <source>
        <dbReference type="Proteomes" id="UP000286746"/>
    </source>
</evidence>
<accession>A0A401WAJ1</accession>
<evidence type="ECO:0000313" key="2">
    <source>
        <dbReference type="EMBL" id="GCD46302.1"/>
    </source>
</evidence>
<gene>
    <name evidence="2" type="ORF">GKJPGBOP_06050</name>
</gene>
<keyword evidence="3" id="KW-1185">Reference proteome</keyword>
<reference evidence="2 3" key="1">
    <citation type="submission" date="2018-11" db="EMBL/GenBank/DDBJ databases">
        <title>Whole genome sequence of Streptomyces paromomycinus NBRC 15454(T).</title>
        <authorList>
            <person name="Komaki H."/>
            <person name="Tamura T."/>
        </authorList>
    </citation>
    <scope>NUCLEOTIDE SEQUENCE [LARGE SCALE GENOMIC DNA]</scope>
    <source>
        <strain evidence="2 3">NBRC 15454</strain>
    </source>
</reference>
<proteinExistence type="predicted"/>
<feature type="region of interest" description="Disordered" evidence="1">
    <location>
        <begin position="118"/>
        <end position="147"/>
    </location>
</feature>
<dbReference type="Proteomes" id="UP000286746">
    <property type="component" value="Unassembled WGS sequence"/>
</dbReference>
<dbReference type="AlphaFoldDB" id="A0A401WAJ1"/>
<comment type="caution">
    <text evidence="2">The sequence shown here is derived from an EMBL/GenBank/DDBJ whole genome shotgun (WGS) entry which is preliminary data.</text>
</comment>
<organism evidence="2 3">
    <name type="scientific">Streptomyces paromomycinus</name>
    <name type="common">Streptomyces rimosus subsp. paromomycinus</name>
    <dbReference type="NCBI Taxonomy" id="92743"/>
    <lineage>
        <taxon>Bacteria</taxon>
        <taxon>Bacillati</taxon>
        <taxon>Actinomycetota</taxon>
        <taxon>Actinomycetes</taxon>
        <taxon>Kitasatosporales</taxon>
        <taxon>Streptomycetaceae</taxon>
        <taxon>Streptomyces</taxon>
    </lineage>
</organism>
<feature type="compositionally biased region" description="Gly residues" evidence="1">
    <location>
        <begin position="120"/>
        <end position="129"/>
    </location>
</feature>
<dbReference type="EMBL" id="BHZD01000001">
    <property type="protein sequence ID" value="GCD46302.1"/>
    <property type="molecule type" value="Genomic_DNA"/>
</dbReference>